<evidence type="ECO:0000256" key="7">
    <source>
        <dbReference type="SAM" id="SignalP"/>
    </source>
</evidence>
<feature type="transmembrane region" description="Helical" evidence="6">
    <location>
        <begin position="273"/>
        <end position="294"/>
    </location>
</feature>
<keyword evidence="10" id="KW-1185">Reference proteome</keyword>
<feature type="signal peptide" evidence="7">
    <location>
        <begin position="1"/>
        <end position="25"/>
    </location>
</feature>
<evidence type="ECO:0000256" key="3">
    <source>
        <dbReference type="ARBA" id="ARBA00022989"/>
    </source>
</evidence>
<feature type="transmembrane region" description="Helical" evidence="6">
    <location>
        <begin position="201"/>
        <end position="226"/>
    </location>
</feature>
<feature type="transmembrane region" description="Helical" evidence="6">
    <location>
        <begin position="49"/>
        <end position="70"/>
    </location>
</feature>
<evidence type="ECO:0000256" key="1">
    <source>
        <dbReference type="ARBA" id="ARBA00004370"/>
    </source>
</evidence>
<keyword evidence="2 6" id="KW-0812">Transmembrane</keyword>
<feature type="region of interest" description="Disordered" evidence="5">
    <location>
        <begin position="400"/>
        <end position="439"/>
    </location>
</feature>
<feature type="domain" description="G-protein coupled receptors family 1 profile" evidence="8">
    <location>
        <begin position="61"/>
        <end position="296"/>
    </location>
</feature>
<feature type="compositionally biased region" description="Low complexity" evidence="5">
    <location>
        <begin position="420"/>
        <end position="439"/>
    </location>
</feature>
<feature type="chain" id="PRO_5017294809" description="G-protein coupled receptors family 1 profile domain-containing protein" evidence="7">
    <location>
        <begin position="26"/>
        <end position="439"/>
    </location>
</feature>
<reference evidence="9 10" key="1">
    <citation type="submission" date="2018-06" db="EMBL/GenBank/DDBJ databases">
        <title>Comparative genomics reveals the genomic features of Rhizophagus irregularis, R. cerebriforme, R. diaphanum and Gigaspora rosea, and their symbiotic lifestyle signature.</title>
        <authorList>
            <person name="Morin E."/>
            <person name="San Clemente H."/>
            <person name="Chen E.C.H."/>
            <person name="De La Providencia I."/>
            <person name="Hainaut M."/>
            <person name="Kuo A."/>
            <person name="Kohler A."/>
            <person name="Murat C."/>
            <person name="Tang N."/>
            <person name="Roy S."/>
            <person name="Loubradou J."/>
            <person name="Henrissat B."/>
            <person name="Grigoriev I.V."/>
            <person name="Corradi N."/>
            <person name="Roux C."/>
            <person name="Martin F.M."/>
        </authorList>
    </citation>
    <scope>NUCLEOTIDE SEQUENCE [LARGE SCALE GENOMIC DNA]</scope>
    <source>
        <strain evidence="9 10">DAOM 227022</strain>
    </source>
</reference>
<evidence type="ECO:0000256" key="5">
    <source>
        <dbReference type="SAM" id="MobiDB-lite"/>
    </source>
</evidence>
<dbReference type="InterPro" id="IPR017452">
    <property type="entry name" value="GPCR_Rhodpsn_7TM"/>
</dbReference>
<comment type="caution">
    <text evidence="9">The sequence shown here is derived from an EMBL/GenBank/DDBJ whole genome shotgun (WGS) entry which is preliminary data.</text>
</comment>
<evidence type="ECO:0000256" key="2">
    <source>
        <dbReference type="ARBA" id="ARBA00022692"/>
    </source>
</evidence>
<dbReference type="OrthoDB" id="2357963at2759"/>
<name>A0A397TQW4_9GLOM</name>
<dbReference type="Proteomes" id="UP000265703">
    <property type="component" value="Unassembled WGS sequence"/>
</dbReference>
<dbReference type="SUPFAM" id="SSF81321">
    <property type="entry name" value="Family A G protein-coupled receptor-like"/>
    <property type="match status" value="1"/>
</dbReference>
<keyword evidence="7" id="KW-0732">Signal</keyword>
<keyword evidence="3 6" id="KW-1133">Transmembrane helix</keyword>
<dbReference type="GO" id="GO:0016020">
    <property type="term" value="C:membrane"/>
    <property type="evidence" value="ECO:0007669"/>
    <property type="project" value="UniProtKB-SubCell"/>
</dbReference>
<feature type="transmembrane region" description="Helical" evidence="6">
    <location>
        <begin position="162"/>
        <end position="181"/>
    </location>
</feature>
<accession>A0A397TQW4</accession>
<evidence type="ECO:0000259" key="8">
    <source>
        <dbReference type="PROSITE" id="PS50262"/>
    </source>
</evidence>
<gene>
    <name evidence="9" type="ORF">C1645_752904</name>
</gene>
<protein>
    <recommendedName>
        <fullName evidence="8">G-protein coupled receptors family 1 profile domain-containing protein</fullName>
    </recommendedName>
</protein>
<organism evidence="9 10">
    <name type="scientific">Glomus cerebriforme</name>
    <dbReference type="NCBI Taxonomy" id="658196"/>
    <lineage>
        <taxon>Eukaryota</taxon>
        <taxon>Fungi</taxon>
        <taxon>Fungi incertae sedis</taxon>
        <taxon>Mucoromycota</taxon>
        <taxon>Glomeromycotina</taxon>
        <taxon>Glomeromycetes</taxon>
        <taxon>Glomerales</taxon>
        <taxon>Glomeraceae</taxon>
        <taxon>Glomus</taxon>
    </lineage>
</organism>
<feature type="transmembrane region" description="Helical" evidence="6">
    <location>
        <begin position="130"/>
        <end position="150"/>
    </location>
</feature>
<evidence type="ECO:0000256" key="6">
    <source>
        <dbReference type="SAM" id="Phobius"/>
    </source>
</evidence>
<dbReference type="Gene3D" id="1.20.1070.10">
    <property type="entry name" value="Rhodopsin 7-helix transmembrane proteins"/>
    <property type="match status" value="1"/>
</dbReference>
<proteinExistence type="predicted"/>
<feature type="transmembrane region" description="Helical" evidence="6">
    <location>
        <begin position="91"/>
        <end position="110"/>
    </location>
</feature>
<sequence>MLFNFKIKYYSFLLLFSFLCNNTYAVPIGNEQTGLEKLHADHNVVEIHIMYGLDIMIIQLGSLCTLYMIIRTFIRWCKHNLSLHMSHKLPFYMALSEFFIYTPLLINLYYPAVNDKQWPEQSCKILGLNFYFFASFNMTLVGSLALITYLRVCKAMNINTGLLDYKLFIFPILISTVLSIPAWKYTGADGYWCFQNRKSSFIPLVLLYMDIFILLTSLFSYIGIAHAINVSRFRNDEENFRTSNKKIIGYLFMYIMQWTPVMIYIICDIEHQANMWIFAICILSLPIGSIINTYRYISSEGFWNIDSVSTRDPSSRNEPNLHSIKNFGGPPTVSQWRELSGGDDIDVNSNRSSILSENMPRVVISNQSQDLIQIQLQNQPQDQIQILSRNQSQLSLDITQSQPLSSLKQTSQNRSQDKIQPQPLSEESLSSQQSQQIKS</sequence>
<evidence type="ECO:0000313" key="10">
    <source>
        <dbReference type="Proteomes" id="UP000265703"/>
    </source>
</evidence>
<feature type="transmembrane region" description="Helical" evidence="6">
    <location>
        <begin position="247"/>
        <end position="267"/>
    </location>
</feature>
<keyword evidence="4 6" id="KW-0472">Membrane</keyword>
<feature type="compositionally biased region" description="Polar residues" evidence="5">
    <location>
        <begin position="400"/>
        <end position="414"/>
    </location>
</feature>
<evidence type="ECO:0000256" key="4">
    <source>
        <dbReference type="ARBA" id="ARBA00023136"/>
    </source>
</evidence>
<evidence type="ECO:0000313" key="9">
    <source>
        <dbReference type="EMBL" id="RIA97264.1"/>
    </source>
</evidence>
<comment type="subcellular location">
    <subcellularLocation>
        <location evidence="1">Membrane</location>
    </subcellularLocation>
</comment>
<dbReference type="EMBL" id="QKYT01000032">
    <property type="protein sequence ID" value="RIA97264.1"/>
    <property type="molecule type" value="Genomic_DNA"/>
</dbReference>
<dbReference type="PROSITE" id="PS50262">
    <property type="entry name" value="G_PROTEIN_RECEP_F1_2"/>
    <property type="match status" value="1"/>
</dbReference>
<dbReference type="AlphaFoldDB" id="A0A397TQW4"/>